<proteinExistence type="predicted"/>
<reference evidence="2" key="1">
    <citation type="submission" date="2016-04" db="EMBL/GenBank/DDBJ databases">
        <authorList>
            <person name="Nguyen H.D."/>
            <person name="Samba Siva P."/>
            <person name="Cullis J."/>
            <person name="Levesque C.A."/>
            <person name="Hambleton S."/>
        </authorList>
    </citation>
    <scope>NUCLEOTIDE SEQUENCE</scope>
    <source>
        <strain evidence="2">DAOMC 236426</strain>
    </source>
</reference>
<feature type="region of interest" description="Disordered" evidence="1">
    <location>
        <begin position="1"/>
        <end position="71"/>
    </location>
</feature>
<keyword evidence="3" id="KW-1185">Reference proteome</keyword>
<dbReference type="AlphaFoldDB" id="A0A8X7MUC0"/>
<gene>
    <name evidence="2" type="ORF">A4X06_0g3539</name>
</gene>
<feature type="compositionally biased region" description="Pro residues" evidence="1">
    <location>
        <begin position="45"/>
        <end position="63"/>
    </location>
</feature>
<name>A0A8X7MUC0_9BASI</name>
<accession>A0A8X7MUC0</accession>
<sequence length="101" mass="11088">MVDQACLHLTTLPRQYNPRRRSTPPPSPSRNSTALWTTAAAPMAPLRPQPRTPPLNAPPPPDTAPLHHQTRVPPLIALRMPGTERWPTLGRAAWVAGLSQL</sequence>
<organism evidence="2 3">
    <name type="scientific">Tilletia controversa</name>
    <name type="common">dwarf bunt fungus</name>
    <dbReference type="NCBI Taxonomy" id="13291"/>
    <lineage>
        <taxon>Eukaryota</taxon>
        <taxon>Fungi</taxon>
        <taxon>Dikarya</taxon>
        <taxon>Basidiomycota</taxon>
        <taxon>Ustilaginomycotina</taxon>
        <taxon>Exobasidiomycetes</taxon>
        <taxon>Tilletiales</taxon>
        <taxon>Tilletiaceae</taxon>
        <taxon>Tilletia</taxon>
    </lineage>
</organism>
<dbReference type="Proteomes" id="UP000077684">
    <property type="component" value="Unassembled WGS sequence"/>
</dbReference>
<evidence type="ECO:0000313" key="3">
    <source>
        <dbReference type="Proteomes" id="UP000077684"/>
    </source>
</evidence>
<dbReference type="EMBL" id="LWDE02000327">
    <property type="protein sequence ID" value="KAE8248762.1"/>
    <property type="molecule type" value="Genomic_DNA"/>
</dbReference>
<reference evidence="2" key="2">
    <citation type="journal article" date="2019" name="IMA Fungus">
        <title>Genome sequencing and comparison of five Tilletia species to identify candidate genes for the detection of regulated species infecting wheat.</title>
        <authorList>
            <person name="Nguyen H.D.T."/>
            <person name="Sultana T."/>
            <person name="Kesanakurti P."/>
            <person name="Hambleton S."/>
        </authorList>
    </citation>
    <scope>NUCLEOTIDE SEQUENCE</scope>
    <source>
        <strain evidence="2">DAOMC 236426</strain>
    </source>
</reference>
<evidence type="ECO:0000256" key="1">
    <source>
        <dbReference type="SAM" id="MobiDB-lite"/>
    </source>
</evidence>
<evidence type="ECO:0000313" key="2">
    <source>
        <dbReference type="EMBL" id="KAE8248762.1"/>
    </source>
</evidence>
<comment type="caution">
    <text evidence="2">The sequence shown here is derived from an EMBL/GenBank/DDBJ whole genome shotgun (WGS) entry which is preliminary data.</text>
</comment>
<protein>
    <submittedName>
        <fullName evidence="2">Uncharacterized protein</fullName>
    </submittedName>
</protein>